<dbReference type="EMBL" id="AWSV01000096">
    <property type="protein sequence ID" value="ERI85279.1"/>
    <property type="molecule type" value="Genomic_DNA"/>
</dbReference>
<dbReference type="Proteomes" id="UP000016496">
    <property type="component" value="Unassembled WGS sequence"/>
</dbReference>
<sequence length="44" mass="5322">MLLFCKHLRFALWALCFLLWHFTSLLTCKKKELCFLLKINTVFS</sequence>
<accession>U2C493</accession>
<dbReference type="PATRIC" id="fig|1321819.3.peg.1696"/>
<proteinExistence type="predicted"/>
<dbReference type="AlphaFoldDB" id="U2C493"/>
<reference evidence="1 2" key="1">
    <citation type="submission" date="2013-08" db="EMBL/GenBank/DDBJ databases">
        <authorList>
            <person name="Weinstock G."/>
            <person name="Sodergren E."/>
            <person name="Wylie T."/>
            <person name="Fulton L."/>
            <person name="Fulton R."/>
            <person name="Fronick C."/>
            <person name="O'Laughlin M."/>
            <person name="Godfrey J."/>
            <person name="Miner T."/>
            <person name="Herter B."/>
            <person name="Appelbaum E."/>
            <person name="Cordes M."/>
            <person name="Lek S."/>
            <person name="Wollam A."/>
            <person name="Pepin K.H."/>
            <person name="Palsikar V.B."/>
            <person name="Mitreva M."/>
            <person name="Wilson R.K."/>
        </authorList>
    </citation>
    <scope>NUCLEOTIDE SEQUENCE [LARGE SCALE GENOMIC DNA]</scope>
    <source>
        <strain evidence="1 2">F0041</strain>
    </source>
</reference>
<organism evidence="1 2">
    <name type="scientific">Bacteroides pyogenes F0041</name>
    <dbReference type="NCBI Taxonomy" id="1321819"/>
    <lineage>
        <taxon>Bacteria</taxon>
        <taxon>Pseudomonadati</taxon>
        <taxon>Bacteroidota</taxon>
        <taxon>Bacteroidia</taxon>
        <taxon>Bacteroidales</taxon>
        <taxon>Bacteroidaceae</taxon>
        <taxon>Bacteroides</taxon>
    </lineage>
</organism>
<comment type="caution">
    <text evidence="1">The sequence shown here is derived from an EMBL/GenBank/DDBJ whole genome shotgun (WGS) entry which is preliminary data.</text>
</comment>
<evidence type="ECO:0000313" key="2">
    <source>
        <dbReference type="Proteomes" id="UP000016496"/>
    </source>
</evidence>
<gene>
    <name evidence="1" type="ORF">HMPREF1981_01836</name>
</gene>
<protein>
    <submittedName>
        <fullName evidence="1">Uncharacterized protein</fullName>
    </submittedName>
</protein>
<dbReference type="HOGENOM" id="CLU_3212648_0_0_10"/>
<name>U2C493_9BACE</name>
<evidence type="ECO:0000313" key="1">
    <source>
        <dbReference type="EMBL" id="ERI85279.1"/>
    </source>
</evidence>